<organism evidence="1">
    <name type="scientific">Ligilactobacillus salivarius cp400</name>
    <dbReference type="NCBI Taxonomy" id="1273133"/>
    <lineage>
        <taxon>Bacteria</taxon>
        <taxon>Bacillati</taxon>
        <taxon>Bacillota</taxon>
        <taxon>Bacilli</taxon>
        <taxon>Lactobacillales</taxon>
        <taxon>Lactobacillaceae</taxon>
        <taxon>Ligilactobacillus</taxon>
    </lineage>
</organism>
<protein>
    <recommendedName>
        <fullName evidence="2">Small terminase subunit</fullName>
    </recommendedName>
</protein>
<evidence type="ECO:0000313" key="1">
    <source>
        <dbReference type="EMBL" id="CDK35048.1"/>
    </source>
</evidence>
<reference evidence="1" key="1">
    <citation type="submission" date="2013-10" db="EMBL/GenBank/DDBJ databases">
        <authorList>
            <person name="Crossman L."/>
        </authorList>
    </citation>
    <scope>NUCLEOTIDE SEQUENCE</scope>
</reference>
<evidence type="ECO:0008006" key="2">
    <source>
        <dbReference type="Google" id="ProtNLM"/>
    </source>
</evidence>
<comment type="caution">
    <text evidence="1">The sequence shown here is derived from an EMBL/GenBank/DDBJ whole genome shotgun (WGS) entry which is preliminary data.</text>
</comment>
<accession>V6DK50</accession>
<name>V6DK50_9LACO</name>
<sequence length="164" mass="18582">MSKGIYQKWLEDDNLILLQGWKRNGLTDEQIASNIGINVRTLSKWKVKYGQIGQALKIGREQANYAVEGKLLKKALSGNTTAMIFWLKNNWRDKYNDSELSPEERKLAKARSRKTDAEADIAEYKAKVLEESGSSGVELLNEYLDKLDTLAEKEVKEDGTKADV</sequence>
<gene>
    <name evidence="1" type="ORF">LSCP400_08541</name>
</gene>
<dbReference type="EMBL" id="CBVR010000010">
    <property type="protein sequence ID" value="CDK35048.1"/>
    <property type="molecule type" value="Genomic_DNA"/>
</dbReference>
<dbReference type="AlphaFoldDB" id="V6DK50"/>
<proteinExistence type="predicted"/>
<reference evidence="1" key="2">
    <citation type="journal article" date="2014" name="Genome Announc.">
        <title>Draft Genome Sequence of a Novel Lactobacillus salivarius Strain Isolated from Piglet.</title>
        <authorList>
            <person name="Mackenzie D.A."/>
            <person name="McLay K."/>
            <person name="Roos S."/>
            <person name="Walter J."/>
            <person name="Swarbreck D."/>
            <person name="Drou N."/>
            <person name="Crossman L.C."/>
            <person name="Juge N."/>
        </authorList>
    </citation>
    <scope>NUCLEOTIDE SEQUENCE [LARGE SCALE GENOMIC DNA]</scope>
    <source>
        <strain>cp400</strain>
    </source>
</reference>